<dbReference type="AlphaFoldDB" id="A0A9D4CWM4"/>
<keyword evidence="3" id="KW-1185">Reference proteome</keyword>
<organism evidence="2 3">
    <name type="scientific">Dreissena polymorpha</name>
    <name type="common">Zebra mussel</name>
    <name type="synonym">Mytilus polymorpha</name>
    <dbReference type="NCBI Taxonomy" id="45954"/>
    <lineage>
        <taxon>Eukaryota</taxon>
        <taxon>Metazoa</taxon>
        <taxon>Spiralia</taxon>
        <taxon>Lophotrochozoa</taxon>
        <taxon>Mollusca</taxon>
        <taxon>Bivalvia</taxon>
        <taxon>Autobranchia</taxon>
        <taxon>Heteroconchia</taxon>
        <taxon>Euheterodonta</taxon>
        <taxon>Imparidentia</taxon>
        <taxon>Neoheterodontei</taxon>
        <taxon>Myida</taxon>
        <taxon>Dreissenoidea</taxon>
        <taxon>Dreissenidae</taxon>
        <taxon>Dreissena</taxon>
    </lineage>
</organism>
<sequence>MEPLQPNQNPEPRQPEPNPEPKQGSTQLYDVFNIEYLHSVRSCRTTTHGAEGPEPHTGTSRESRHNTRVS</sequence>
<feature type="region of interest" description="Disordered" evidence="1">
    <location>
        <begin position="43"/>
        <end position="70"/>
    </location>
</feature>
<accession>A0A9D4CWM4</accession>
<reference evidence="2" key="2">
    <citation type="submission" date="2020-11" db="EMBL/GenBank/DDBJ databases">
        <authorList>
            <person name="McCartney M.A."/>
            <person name="Auch B."/>
            <person name="Kono T."/>
            <person name="Mallez S."/>
            <person name="Becker A."/>
            <person name="Gohl D.M."/>
            <person name="Silverstein K.A.T."/>
            <person name="Koren S."/>
            <person name="Bechman K.B."/>
            <person name="Herman A."/>
            <person name="Abrahante J.E."/>
            <person name="Garbe J."/>
        </authorList>
    </citation>
    <scope>NUCLEOTIDE SEQUENCE</scope>
    <source>
        <strain evidence="2">Duluth1</strain>
        <tissue evidence="2">Whole animal</tissue>
    </source>
</reference>
<feature type="compositionally biased region" description="Low complexity" evidence="1">
    <location>
        <begin position="1"/>
        <end position="11"/>
    </location>
</feature>
<reference evidence="2" key="1">
    <citation type="journal article" date="2019" name="bioRxiv">
        <title>The Genome of the Zebra Mussel, Dreissena polymorpha: A Resource for Invasive Species Research.</title>
        <authorList>
            <person name="McCartney M.A."/>
            <person name="Auch B."/>
            <person name="Kono T."/>
            <person name="Mallez S."/>
            <person name="Zhang Y."/>
            <person name="Obille A."/>
            <person name="Becker A."/>
            <person name="Abrahante J.E."/>
            <person name="Garbe J."/>
            <person name="Badalamenti J.P."/>
            <person name="Herman A."/>
            <person name="Mangelson H."/>
            <person name="Liachko I."/>
            <person name="Sullivan S."/>
            <person name="Sone E.D."/>
            <person name="Koren S."/>
            <person name="Silverstein K.A.T."/>
            <person name="Beckman K.B."/>
            <person name="Gohl D.M."/>
        </authorList>
    </citation>
    <scope>NUCLEOTIDE SEQUENCE</scope>
    <source>
        <strain evidence="2">Duluth1</strain>
        <tissue evidence="2">Whole animal</tissue>
    </source>
</reference>
<feature type="compositionally biased region" description="Basic and acidic residues" evidence="1">
    <location>
        <begin position="51"/>
        <end position="70"/>
    </location>
</feature>
<comment type="caution">
    <text evidence="2">The sequence shown here is derived from an EMBL/GenBank/DDBJ whole genome shotgun (WGS) entry which is preliminary data.</text>
</comment>
<name>A0A9D4CWM4_DREPO</name>
<evidence type="ECO:0000313" key="3">
    <source>
        <dbReference type="Proteomes" id="UP000828390"/>
    </source>
</evidence>
<dbReference type="EMBL" id="JAIWYP010000011">
    <property type="protein sequence ID" value="KAH3733730.1"/>
    <property type="molecule type" value="Genomic_DNA"/>
</dbReference>
<evidence type="ECO:0000256" key="1">
    <source>
        <dbReference type="SAM" id="MobiDB-lite"/>
    </source>
</evidence>
<dbReference type="Proteomes" id="UP000828390">
    <property type="component" value="Unassembled WGS sequence"/>
</dbReference>
<proteinExistence type="predicted"/>
<protein>
    <submittedName>
        <fullName evidence="2">Uncharacterized protein</fullName>
    </submittedName>
</protein>
<feature type="region of interest" description="Disordered" evidence="1">
    <location>
        <begin position="1"/>
        <end position="28"/>
    </location>
</feature>
<evidence type="ECO:0000313" key="2">
    <source>
        <dbReference type="EMBL" id="KAH3733730.1"/>
    </source>
</evidence>
<gene>
    <name evidence="2" type="ORF">DPMN_040164</name>
</gene>